<reference evidence="4 5" key="1">
    <citation type="journal article" date="2019" name="Int. J. Syst. Evol. Microbiol.">
        <title>Faecalibacillus intestinalis gen. nov., sp. nov. and Faecalibacillus faecis sp. nov., isolated from human faeces.</title>
        <authorList>
            <person name="Seo B."/>
            <person name="Jeon K."/>
            <person name="Baek I."/>
            <person name="Lee Y.M."/>
            <person name="Baek K."/>
            <person name="Ko G."/>
        </authorList>
    </citation>
    <scope>NUCLEOTIDE SEQUENCE [LARGE SCALE GENOMIC DNA]</scope>
    <source>
        <strain evidence="4 5">SNUG30099</strain>
    </source>
</reference>
<feature type="domain" description="DUF6591" evidence="3">
    <location>
        <begin position="189"/>
        <end position="301"/>
    </location>
</feature>
<feature type="signal peptide" evidence="2">
    <location>
        <begin position="1"/>
        <end position="22"/>
    </location>
</feature>
<keyword evidence="2" id="KW-0732">Signal</keyword>
<feature type="compositionally biased region" description="Low complexity" evidence="1">
    <location>
        <begin position="286"/>
        <end position="295"/>
    </location>
</feature>
<evidence type="ECO:0000313" key="4">
    <source>
        <dbReference type="EMBL" id="PST41932.1"/>
    </source>
</evidence>
<dbReference type="Proteomes" id="UP000240974">
    <property type="component" value="Unassembled WGS sequence"/>
</dbReference>
<accession>A0A2T3G360</accession>
<dbReference type="AlphaFoldDB" id="A0A2T3G360"/>
<dbReference type="RefSeq" id="WP_107029676.1">
    <property type="nucleotide sequence ID" value="NZ_PYLQ01000006.1"/>
</dbReference>
<dbReference type="Pfam" id="PF20234">
    <property type="entry name" value="DUF6591"/>
    <property type="match status" value="1"/>
</dbReference>
<dbReference type="EMBL" id="PYLQ01000006">
    <property type="protein sequence ID" value="PST41932.1"/>
    <property type="molecule type" value="Genomic_DNA"/>
</dbReference>
<dbReference type="InterPro" id="IPR046526">
    <property type="entry name" value="DUF6591"/>
</dbReference>
<evidence type="ECO:0000259" key="3">
    <source>
        <dbReference type="Pfam" id="PF20234"/>
    </source>
</evidence>
<name>A0A2T3G360_9FIRM</name>
<proteinExistence type="predicted"/>
<dbReference type="PROSITE" id="PS51257">
    <property type="entry name" value="PROKAR_LIPOPROTEIN"/>
    <property type="match status" value="1"/>
</dbReference>
<comment type="caution">
    <text evidence="4">The sequence shown here is derived from an EMBL/GenBank/DDBJ whole genome shotgun (WGS) entry which is preliminary data.</text>
</comment>
<feature type="compositionally biased region" description="Acidic residues" evidence="1">
    <location>
        <begin position="296"/>
        <end position="306"/>
    </location>
</feature>
<organism evidence="4 5">
    <name type="scientific">Faecalibacillus intestinalis</name>
    <dbReference type="NCBI Taxonomy" id="1982626"/>
    <lineage>
        <taxon>Bacteria</taxon>
        <taxon>Bacillati</taxon>
        <taxon>Bacillota</taxon>
        <taxon>Erysipelotrichia</taxon>
        <taxon>Erysipelotrichales</taxon>
        <taxon>Coprobacillaceae</taxon>
        <taxon>Faecalibacillus</taxon>
    </lineage>
</organism>
<evidence type="ECO:0000256" key="2">
    <source>
        <dbReference type="SAM" id="SignalP"/>
    </source>
</evidence>
<sequence>MKRGIKCIILICMIAIIGGCSSNNKKNNTNSDLEKQSKINIEDIDWKVKQGIVDGDRYALLDYTNNTPYTITHFELTFEEKDDLKEEDKEKFYKHIKDVVNADDEGMEEIKNKKIEFYAKSNRIVNKNKTVKNQRVYYYSGIYYLQDASYINLADPSTATIEYISNDKIHKAYYDYKSKEYTEDEKTEKAIYWTQGTFKDKLPKPKAQVIKKDYIDNKKSFSFVACGLTKDDYDSYVDKCKKMGYTVDADNFDDSYYAKNSEGYKIDIRYDADDFELNVSISAPRTNNENQNTTDTTDDDQELDEE</sequence>
<feature type="chain" id="PRO_5039674528" description="DUF6591 domain-containing protein" evidence="2">
    <location>
        <begin position="23"/>
        <end position="306"/>
    </location>
</feature>
<evidence type="ECO:0000313" key="5">
    <source>
        <dbReference type="Proteomes" id="UP000240974"/>
    </source>
</evidence>
<feature type="region of interest" description="Disordered" evidence="1">
    <location>
        <begin position="281"/>
        <end position="306"/>
    </location>
</feature>
<gene>
    <name evidence="4" type="ORF">C7U54_06250</name>
</gene>
<evidence type="ECO:0000256" key="1">
    <source>
        <dbReference type="SAM" id="MobiDB-lite"/>
    </source>
</evidence>
<keyword evidence="5" id="KW-1185">Reference proteome</keyword>
<protein>
    <recommendedName>
        <fullName evidence="3">DUF6591 domain-containing protein</fullName>
    </recommendedName>
</protein>